<reference evidence="2 3" key="1">
    <citation type="submission" date="2018-11" db="EMBL/GenBank/DDBJ databases">
        <authorList>
            <person name="Na S.W."/>
            <person name="Baik M."/>
        </authorList>
    </citation>
    <scope>NUCLEOTIDE SEQUENCE [LARGE SCALE GENOMIC DNA]</scope>
    <source>
        <strain evidence="2 3">E39</strain>
    </source>
</reference>
<keyword evidence="3" id="KW-1185">Reference proteome</keyword>
<evidence type="ECO:0000256" key="1">
    <source>
        <dbReference type="SAM" id="MobiDB-lite"/>
    </source>
</evidence>
<evidence type="ECO:0000313" key="3">
    <source>
        <dbReference type="Proteomes" id="UP000249375"/>
    </source>
</evidence>
<gene>
    <name evidence="2" type="ORF">C7Y71_011480</name>
</gene>
<dbReference type="Proteomes" id="UP000249375">
    <property type="component" value="Chromosome"/>
</dbReference>
<feature type="region of interest" description="Disordered" evidence="1">
    <location>
        <begin position="1"/>
        <end position="35"/>
    </location>
</feature>
<dbReference type="KEGG" id="alq:C7Y71_011480"/>
<evidence type="ECO:0000313" key="2">
    <source>
        <dbReference type="EMBL" id="QFQ13575.1"/>
    </source>
</evidence>
<accession>A0A5P8E964</accession>
<dbReference type="AlphaFoldDB" id="A0A5P8E964"/>
<protein>
    <submittedName>
        <fullName evidence="2">Uncharacterized protein</fullName>
    </submittedName>
</protein>
<organism evidence="2 3">
    <name type="scientific">Pseudoprevotella muciniphila</name>
    <dbReference type="NCBI Taxonomy" id="2133944"/>
    <lineage>
        <taxon>Bacteria</taxon>
        <taxon>Pseudomonadati</taxon>
        <taxon>Bacteroidota</taxon>
        <taxon>Bacteroidia</taxon>
        <taxon>Bacteroidales</taxon>
        <taxon>Prevotellaceae</taxon>
        <taxon>Pseudoprevotella</taxon>
    </lineage>
</organism>
<proteinExistence type="predicted"/>
<dbReference type="EMBL" id="CP033459">
    <property type="protein sequence ID" value="QFQ13575.1"/>
    <property type="molecule type" value="Genomic_DNA"/>
</dbReference>
<sequence>MASCGGTKTEGDKSGEAPAEAPKIEGTTIEKTHFSVTKPKTWEVTTDEEGKVEMKNQDEKVKFFVKVEESTEGYEKALEYNLNPEGGNYKKTEEIEVQGGKLTVLKKENDNSYFIIAPQGADASKSVKIVVSTNRTDTDPITNEEVKGILNSIALK</sequence>
<name>A0A5P8E964_9BACT</name>